<dbReference type="EMBL" id="MVAG01000147">
    <property type="protein sequence ID" value="OVE54785.1"/>
    <property type="molecule type" value="Genomic_DNA"/>
</dbReference>
<comment type="similarity">
    <text evidence="1">Belongs to the type-I restriction system S methylase family.</text>
</comment>
<dbReference type="Pfam" id="PF01420">
    <property type="entry name" value="Methylase_S"/>
    <property type="match status" value="2"/>
</dbReference>
<evidence type="ECO:0000256" key="1">
    <source>
        <dbReference type="ARBA" id="ARBA00010923"/>
    </source>
</evidence>
<evidence type="ECO:0000256" key="2">
    <source>
        <dbReference type="ARBA" id="ARBA00022747"/>
    </source>
</evidence>
<accession>A0A202BTV4</accession>
<dbReference type="PANTHER" id="PTHR30408">
    <property type="entry name" value="TYPE-1 RESTRICTION ENZYME ECOKI SPECIFICITY PROTEIN"/>
    <property type="match status" value="1"/>
</dbReference>
<keyword evidence="4" id="KW-0175">Coiled coil</keyword>
<dbReference type="PANTHER" id="PTHR30408:SF12">
    <property type="entry name" value="TYPE I RESTRICTION ENZYME MJAVIII SPECIFICITY SUBUNIT"/>
    <property type="match status" value="1"/>
</dbReference>
<dbReference type="InterPro" id="IPR052021">
    <property type="entry name" value="Type-I_RS_S_subunit"/>
</dbReference>
<evidence type="ECO:0000256" key="3">
    <source>
        <dbReference type="ARBA" id="ARBA00023125"/>
    </source>
</evidence>
<dbReference type="REBASE" id="245440">
    <property type="entry name" value="S.Cmu1626ORF18370P"/>
</dbReference>
<organism evidence="6 7">
    <name type="scientific">Chryseobacterium mucoviscidosis</name>
    <dbReference type="NCBI Taxonomy" id="1945581"/>
    <lineage>
        <taxon>Bacteria</taxon>
        <taxon>Pseudomonadati</taxon>
        <taxon>Bacteroidota</taxon>
        <taxon>Flavobacteriia</taxon>
        <taxon>Flavobacteriales</taxon>
        <taxon>Weeksellaceae</taxon>
        <taxon>Chryseobacterium group</taxon>
        <taxon>Chryseobacterium</taxon>
    </lineage>
</organism>
<feature type="coiled-coil region" evidence="4">
    <location>
        <begin position="367"/>
        <end position="394"/>
    </location>
</feature>
<dbReference type="Proteomes" id="UP000196355">
    <property type="component" value="Unassembled WGS sequence"/>
</dbReference>
<dbReference type="SUPFAM" id="SSF116734">
    <property type="entry name" value="DNA methylase specificity domain"/>
    <property type="match status" value="2"/>
</dbReference>
<keyword evidence="2" id="KW-0680">Restriction system</keyword>
<evidence type="ECO:0000313" key="6">
    <source>
        <dbReference type="EMBL" id="OVE54785.1"/>
    </source>
</evidence>
<dbReference type="GO" id="GO:0003677">
    <property type="term" value="F:DNA binding"/>
    <property type="evidence" value="ECO:0007669"/>
    <property type="project" value="UniProtKB-KW"/>
</dbReference>
<keyword evidence="3" id="KW-0238">DNA-binding</keyword>
<reference evidence="7" key="1">
    <citation type="submission" date="2017-02" db="EMBL/GenBank/DDBJ databases">
        <authorList>
            <person name="Tetz G."/>
            <person name="Tetz V."/>
        </authorList>
    </citation>
    <scope>NUCLEOTIDE SEQUENCE [LARGE SCALE GENOMIC DNA]</scope>
    <source>
        <strain evidence="7">VT16-26</strain>
    </source>
</reference>
<evidence type="ECO:0000256" key="4">
    <source>
        <dbReference type="SAM" id="Coils"/>
    </source>
</evidence>
<sequence>MTEITIPKGWSQIRLGDHGIIKTSSVDKVIEDGEDTVSLINYMDVYKNHFIDSNTKLSITSASHREKLSFDIIKGDILFTPSSETPEDIGHSATVLEDLPNTLYSYHLVRYRLFDQSLIDHKFRGYVFNSPDVLRRLTKLATGSTRYTISKNSIENVVALLPPLREQKEISEVLIKWDQALQLNLKLLESLSEHRKHIGQLFIYHLGSSSGVKYFPINSLVDKIKRGFTPENEAIYQEIGIRSHAKGIFHKEPVTGKSLGNKSVFWIEPDCFVVNIVFAWEQAVAKTTEAEVGMIASHRFPMYKPKEGVLDLDYLLYFFKSAKGKNLLELASPGGAGRNKTLGQSEFLKLKIPVPPIEEQKKIVRLLNAADKEIELQKQKIEAIKLQKKGLMQQLLTGKKRIKL</sequence>
<dbReference type="RefSeq" id="WP_087711841.1">
    <property type="nucleotide sequence ID" value="NZ_MVAG01000147.1"/>
</dbReference>
<feature type="domain" description="Type I restriction modification DNA specificity" evidence="5">
    <location>
        <begin position="275"/>
        <end position="385"/>
    </location>
</feature>
<evidence type="ECO:0000313" key="7">
    <source>
        <dbReference type="Proteomes" id="UP000196355"/>
    </source>
</evidence>
<evidence type="ECO:0000259" key="5">
    <source>
        <dbReference type="Pfam" id="PF01420"/>
    </source>
</evidence>
<dbReference type="Gene3D" id="3.90.220.20">
    <property type="entry name" value="DNA methylase specificity domains"/>
    <property type="match status" value="2"/>
</dbReference>
<dbReference type="GO" id="GO:0009307">
    <property type="term" value="P:DNA restriction-modification system"/>
    <property type="evidence" value="ECO:0007669"/>
    <property type="project" value="UniProtKB-KW"/>
</dbReference>
<comment type="caution">
    <text evidence="6">The sequence shown here is derived from an EMBL/GenBank/DDBJ whole genome shotgun (WGS) entry which is preliminary data.</text>
</comment>
<protein>
    <recommendedName>
        <fullName evidence="5">Type I restriction modification DNA specificity domain-containing protein</fullName>
    </recommendedName>
</protein>
<proteinExistence type="inferred from homology"/>
<dbReference type="InterPro" id="IPR044946">
    <property type="entry name" value="Restrct_endonuc_typeI_TRD_sf"/>
</dbReference>
<dbReference type="InterPro" id="IPR000055">
    <property type="entry name" value="Restrct_endonuc_typeI_TRD"/>
</dbReference>
<feature type="domain" description="Type I restriction modification DNA specificity" evidence="5">
    <location>
        <begin position="7"/>
        <end position="191"/>
    </location>
</feature>
<name>A0A202BTV4_9FLAO</name>
<keyword evidence="7" id="KW-1185">Reference proteome</keyword>
<dbReference type="AlphaFoldDB" id="A0A202BTV4"/>
<gene>
    <name evidence="6" type="ORF">B0E34_18385</name>
</gene>